<gene>
    <name evidence="2" type="ORF">Tsubulata_040196</name>
</gene>
<dbReference type="Proteomes" id="UP001141552">
    <property type="component" value="Unassembled WGS sequence"/>
</dbReference>
<feature type="compositionally biased region" description="Pro residues" evidence="1">
    <location>
        <begin position="36"/>
        <end position="45"/>
    </location>
</feature>
<dbReference type="EMBL" id="JAKUCV010005887">
    <property type="protein sequence ID" value="KAJ4829513.1"/>
    <property type="molecule type" value="Genomic_DNA"/>
</dbReference>
<keyword evidence="3" id="KW-1185">Reference proteome</keyword>
<comment type="caution">
    <text evidence="2">The sequence shown here is derived from an EMBL/GenBank/DDBJ whole genome shotgun (WGS) entry which is preliminary data.</text>
</comment>
<protein>
    <submittedName>
        <fullName evidence="2">Uncharacterized protein</fullName>
    </submittedName>
</protein>
<name>A0A9Q0J5T5_9ROSI</name>
<dbReference type="AlphaFoldDB" id="A0A9Q0J5T5"/>
<reference evidence="2" key="2">
    <citation type="journal article" date="2023" name="Plants (Basel)">
        <title>Annotation of the Turnera subulata (Passifloraceae) Draft Genome Reveals the S-Locus Evolved after the Divergence of Turneroideae from Passifloroideae in a Stepwise Manner.</title>
        <authorList>
            <person name="Henning P.M."/>
            <person name="Roalson E.H."/>
            <person name="Mir W."/>
            <person name="McCubbin A.G."/>
            <person name="Shore J.S."/>
        </authorList>
    </citation>
    <scope>NUCLEOTIDE SEQUENCE</scope>
    <source>
        <strain evidence="2">F60SS</strain>
    </source>
</reference>
<feature type="region of interest" description="Disordered" evidence="1">
    <location>
        <begin position="1"/>
        <end position="80"/>
    </location>
</feature>
<sequence length="80" mass="8368">MQKRDQNKSGGSAGGASAPSAKRGRPFGSTAGALQQPPPPPPTRPPRPRSSALPYKSTPPSPIKITRESSWRYKAGSKAS</sequence>
<proteinExistence type="predicted"/>
<evidence type="ECO:0000313" key="3">
    <source>
        <dbReference type="Proteomes" id="UP001141552"/>
    </source>
</evidence>
<accession>A0A9Q0J5T5</accession>
<evidence type="ECO:0000313" key="2">
    <source>
        <dbReference type="EMBL" id="KAJ4829513.1"/>
    </source>
</evidence>
<evidence type="ECO:0000256" key="1">
    <source>
        <dbReference type="SAM" id="MobiDB-lite"/>
    </source>
</evidence>
<organism evidence="2 3">
    <name type="scientific">Turnera subulata</name>
    <dbReference type="NCBI Taxonomy" id="218843"/>
    <lineage>
        <taxon>Eukaryota</taxon>
        <taxon>Viridiplantae</taxon>
        <taxon>Streptophyta</taxon>
        <taxon>Embryophyta</taxon>
        <taxon>Tracheophyta</taxon>
        <taxon>Spermatophyta</taxon>
        <taxon>Magnoliopsida</taxon>
        <taxon>eudicotyledons</taxon>
        <taxon>Gunneridae</taxon>
        <taxon>Pentapetalae</taxon>
        <taxon>rosids</taxon>
        <taxon>fabids</taxon>
        <taxon>Malpighiales</taxon>
        <taxon>Passifloraceae</taxon>
        <taxon>Turnera</taxon>
    </lineage>
</organism>
<reference evidence="2" key="1">
    <citation type="submission" date="2022-02" db="EMBL/GenBank/DDBJ databases">
        <authorList>
            <person name="Henning P.M."/>
            <person name="McCubbin A.G."/>
            <person name="Shore J.S."/>
        </authorList>
    </citation>
    <scope>NUCLEOTIDE SEQUENCE</scope>
    <source>
        <strain evidence="2">F60SS</strain>
        <tissue evidence="2">Leaves</tissue>
    </source>
</reference>